<accession>A0A0W7YUV8</accession>
<dbReference type="Pfam" id="PF02625">
    <property type="entry name" value="XdhC_CoxI"/>
    <property type="match status" value="1"/>
</dbReference>
<dbReference type="PANTHER" id="PTHR30388:SF4">
    <property type="entry name" value="MOLYBDENUM COFACTOR INSERTION CHAPERONE PAOD"/>
    <property type="match status" value="1"/>
</dbReference>
<dbReference type="InterPro" id="IPR052698">
    <property type="entry name" value="MoCofactor_Util/Proc"/>
</dbReference>
<dbReference type="AlphaFoldDB" id="A0A0W7YUV8"/>
<feature type="domain" description="XdhC Rossmann" evidence="2">
    <location>
        <begin position="164"/>
        <end position="306"/>
    </location>
</feature>
<reference evidence="3 4" key="1">
    <citation type="submission" date="2015-12" db="EMBL/GenBank/DDBJ databases">
        <title>Complete genome sequence of a multi-drug resistant strain Acidovorax sp. 12322-1.</title>
        <authorList>
            <person name="Ming D."/>
            <person name="Wang M."/>
            <person name="Hu S."/>
            <person name="Zhou Y."/>
            <person name="Jiang T."/>
        </authorList>
    </citation>
    <scope>NUCLEOTIDE SEQUENCE [LARGE SCALE GENOMIC DNA]</scope>
    <source>
        <strain evidence="3 4">12322-1</strain>
    </source>
</reference>
<dbReference type="Gene3D" id="3.40.50.720">
    <property type="entry name" value="NAD(P)-binding Rossmann-like Domain"/>
    <property type="match status" value="1"/>
</dbReference>
<dbReference type="InterPro" id="IPR003777">
    <property type="entry name" value="XdhC_CoxI"/>
</dbReference>
<dbReference type="PANTHER" id="PTHR30388">
    <property type="entry name" value="ALDEHYDE OXIDOREDUCTASE MOLYBDENUM COFACTOR ASSEMBLY PROTEIN"/>
    <property type="match status" value="1"/>
</dbReference>
<dbReference type="InterPro" id="IPR027051">
    <property type="entry name" value="XdhC_Rossmann_dom"/>
</dbReference>
<protein>
    <submittedName>
        <fullName evidence="3">Cytochrome oxidase I</fullName>
    </submittedName>
</protein>
<dbReference type="EMBL" id="LPXH01000038">
    <property type="protein sequence ID" value="KUF38856.1"/>
    <property type="molecule type" value="Genomic_DNA"/>
</dbReference>
<accession>A0A1V3TGZ2</accession>
<dbReference type="STRING" id="225992.B5M06_13710"/>
<sequence>MDAVDITVLRALKAWREAGEDALLVTVVKTWGSSPRPVGAMLAVRVGVEMVGSVSGGCIEDDVFQRFADIRDMPATTLLRYGVSAEEAHRFGLPCGGTIELMVECNPSLQSIDALLTQLDAGLLVQRRVDRASGSVELEPVKAYVPLQLTEQAMSLCIGPRWRMLLIGAGVLAQYLTTIAHSTGFAVTVCDPRSEHSFSWDESLAPLMRCMPDDAVQAFKPDYSSCIVTLSHDPKLDDLAILEALGSPAFYVGAIGSRRNNEARRARLMEHFDVSPAVMQRLRGPIGLFIDSKTPAEIAVSIMAEIIAVKNGVPLLPEMQVCAGKALHELRARADA</sequence>
<proteinExistence type="predicted"/>
<dbReference type="Pfam" id="PF13478">
    <property type="entry name" value="XdhC_C"/>
    <property type="match status" value="1"/>
</dbReference>
<comment type="caution">
    <text evidence="3">The sequence shown here is derived from an EMBL/GenBank/DDBJ whole genome shotgun (WGS) entry which is preliminary data.</text>
</comment>
<dbReference type="RefSeq" id="WP_058880458.1">
    <property type="nucleotide sequence ID" value="NZ_CATYED010000018.1"/>
</dbReference>
<evidence type="ECO:0000259" key="2">
    <source>
        <dbReference type="Pfam" id="PF13478"/>
    </source>
</evidence>
<feature type="domain" description="XdhC- CoxI" evidence="1">
    <location>
        <begin position="15"/>
        <end position="82"/>
    </location>
</feature>
<name>A0A0W7YUV8_9BURK</name>
<organism evidence="3 4">
    <name type="scientific">Comamonas kerstersii</name>
    <dbReference type="NCBI Taxonomy" id="225992"/>
    <lineage>
        <taxon>Bacteria</taxon>
        <taxon>Pseudomonadati</taxon>
        <taxon>Pseudomonadota</taxon>
        <taxon>Betaproteobacteria</taxon>
        <taxon>Burkholderiales</taxon>
        <taxon>Comamonadaceae</taxon>
        <taxon>Comamonas</taxon>
    </lineage>
</organism>
<gene>
    <name evidence="3" type="ORF">AS359_08200</name>
</gene>
<dbReference type="Proteomes" id="UP000053300">
    <property type="component" value="Unassembled WGS sequence"/>
</dbReference>
<keyword evidence="4" id="KW-1185">Reference proteome</keyword>
<evidence type="ECO:0000259" key="1">
    <source>
        <dbReference type="Pfam" id="PF02625"/>
    </source>
</evidence>
<evidence type="ECO:0000313" key="4">
    <source>
        <dbReference type="Proteomes" id="UP000053300"/>
    </source>
</evidence>
<evidence type="ECO:0000313" key="3">
    <source>
        <dbReference type="EMBL" id="KUF38856.1"/>
    </source>
</evidence>